<keyword evidence="1" id="KW-1133">Transmembrane helix</keyword>
<feature type="transmembrane region" description="Helical" evidence="1">
    <location>
        <begin position="41"/>
        <end position="60"/>
    </location>
</feature>
<proteinExistence type="predicted"/>
<feature type="transmembrane region" description="Helical" evidence="1">
    <location>
        <begin position="12"/>
        <end position="29"/>
    </location>
</feature>
<evidence type="ECO:0000313" key="3">
    <source>
        <dbReference type="Proteomes" id="UP000235145"/>
    </source>
</evidence>
<keyword evidence="1" id="KW-0472">Membrane</keyword>
<dbReference type="Proteomes" id="UP000235145">
    <property type="component" value="Unassembled WGS sequence"/>
</dbReference>
<accession>A0A9R1VIY6</accession>
<protein>
    <submittedName>
        <fullName evidence="2">Uncharacterized protein</fullName>
    </submittedName>
</protein>
<organism evidence="2 3">
    <name type="scientific">Lactuca sativa</name>
    <name type="common">Garden lettuce</name>
    <dbReference type="NCBI Taxonomy" id="4236"/>
    <lineage>
        <taxon>Eukaryota</taxon>
        <taxon>Viridiplantae</taxon>
        <taxon>Streptophyta</taxon>
        <taxon>Embryophyta</taxon>
        <taxon>Tracheophyta</taxon>
        <taxon>Spermatophyta</taxon>
        <taxon>Magnoliopsida</taxon>
        <taxon>eudicotyledons</taxon>
        <taxon>Gunneridae</taxon>
        <taxon>Pentapetalae</taxon>
        <taxon>asterids</taxon>
        <taxon>campanulids</taxon>
        <taxon>Asterales</taxon>
        <taxon>Asteraceae</taxon>
        <taxon>Cichorioideae</taxon>
        <taxon>Cichorieae</taxon>
        <taxon>Lactucinae</taxon>
        <taxon>Lactuca</taxon>
    </lineage>
</organism>
<dbReference type="AlphaFoldDB" id="A0A9R1VIY6"/>
<evidence type="ECO:0000256" key="1">
    <source>
        <dbReference type="SAM" id="Phobius"/>
    </source>
</evidence>
<dbReference type="EMBL" id="NBSK02000005">
    <property type="protein sequence ID" value="KAJ0205538.1"/>
    <property type="molecule type" value="Genomic_DNA"/>
</dbReference>
<evidence type="ECO:0000313" key="2">
    <source>
        <dbReference type="EMBL" id="KAJ0205538.1"/>
    </source>
</evidence>
<feature type="transmembrane region" description="Helical" evidence="1">
    <location>
        <begin position="80"/>
        <end position="100"/>
    </location>
</feature>
<comment type="caution">
    <text evidence="2">The sequence shown here is derived from an EMBL/GenBank/DDBJ whole genome shotgun (WGS) entry which is preliminary data.</text>
</comment>
<gene>
    <name evidence="2" type="ORF">LSAT_V11C500291770</name>
</gene>
<keyword evidence="3" id="KW-1185">Reference proteome</keyword>
<reference evidence="2 3" key="1">
    <citation type="journal article" date="2017" name="Nat. Commun.">
        <title>Genome assembly with in vitro proximity ligation data and whole-genome triplication in lettuce.</title>
        <authorList>
            <person name="Reyes-Chin-Wo S."/>
            <person name="Wang Z."/>
            <person name="Yang X."/>
            <person name="Kozik A."/>
            <person name="Arikit S."/>
            <person name="Song C."/>
            <person name="Xia L."/>
            <person name="Froenicke L."/>
            <person name="Lavelle D.O."/>
            <person name="Truco M.J."/>
            <person name="Xia R."/>
            <person name="Zhu S."/>
            <person name="Xu C."/>
            <person name="Xu H."/>
            <person name="Xu X."/>
            <person name="Cox K."/>
            <person name="Korf I."/>
            <person name="Meyers B.C."/>
            <person name="Michelmore R.W."/>
        </authorList>
    </citation>
    <scope>NUCLEOTIDE SEQUENCE [LARGE SCALE GENOMIC DNA]</scope>
    <source>
        <strain evidence="3">cv. Salinas</strain>
        <tissue evidence="2">Seedlings</tissue>
    </source>
</reference>
<sequence>MRFYGGFLGDVTFQFLLLVSLQFLIFGVFERTGMINFFLMIRNSPSKVVGNIISIVFGWVKHRDKFRKCNWVDWCCYPFNVILMFFVLFSRGLVALVFSLTKFSAGVSKKIVS</sequence>
<name>A0A9R1VIY6_LACSA</name>
<keyword evidence="1" id="KW-0812">Transmembrane</keyword>